<evidence type="ECO:0000313" key="10">
    <source>
        <dbReference type="Proteomes" id="UP000183859"/>
    </source>
</evidence>
<keyword evidence="4" id="KW-0812">Transmembrane</keyword>
<dbReference type="AlphaFoldDB" id="A0A1L3I437"/>
<comment type="similarity">
    <text evidence="2">Belongs to the OmpP1/FadL family.</text>
</comment>
<keyword evidence="6" id="KW-0472">Membrane</keyword>
<evidence type="ECO:0000313" key="9">
    <source>
        <dbReference type="EMBL" id="APG46878.1"/>
    </source>
</evidence>
<sequence length="381" mass="40166" precursor="true">MKRYLATSAALALASGSAMASGLDRTGQPIGIIFEEGTYAEFSVATSSVDLSGNDRATTTVGSPGNPFQSATGDVGDRFNMFGAGYKRDINEQLSFAVIFDQPWGVDVNYPVGSSLLLGGTTAVADSNAITALLRYRFNENFSVHGGIRYQEIDGAINLAGGAYSSIGSQYNVQVNKDGAFGWVAGVAYEVPEIALRAALTYSSEIEHEFSLTETFVTGATASTSTKTKTPQSVNLDLQTGIAKDTLLFGSVRWAEHSVTNLVVPGLSGQAGRTVDLIDLDDSVTYTLGVGRKFNENWSGSLAVIYADVDGDNLVSPLAPTHGYEAIRLGVQYTQDKMKISAGIRYTKLGDAIAAPGGAVGVANFRDNDAVSFGLKVGYSF</sequence>
<dbReference type="STRING" id="1844006.PhaeoP97_01457"/>
<dbReference type="GO" id="GO:0009279">
    <property type="term" value="C:cell outer membrane"/>
    <property type="evidence" value="ECO:0007669"/>
    <property type="project" value="UniProtKB-SubCell"/>
</dbReference>
<accession>A0A1L3I437</accession>
<keyword evidence="10" id="KW-1185">Reference proteome</keyword>
<keyword evidence="3" id="KW-1134">Transmembrane beta strand</keyword>
<dbReference type="PANTHER" id="PTHR35093:SF8">
    <property type="entry name" value="OUTER MEMBRANE PROTEIN NMB0088-RELATED"/>
    <property type="match status" value="1"/>
</dbReference>
<gene>
    <name evidence="9" type="ORF">PhaeoP97_01457</name>
</gene>
<feature type="signal peptide" evidence="8">
    <location>
        <begin position="1"/>
        <end position="20"/>
    </location>
</feature>
<dbReference type="Proteomes" id="UP000183859">
    <property type="component" value="Chromosome"/>
</dbReference>
<evidence type="ECO:0000256" key="3">
    <source>
        <dbReference type="ARBA" id="ARBA00022452"/>
    </source>
</evidence>
<reference evidence="10" key="1">
    <citation type="submission" date="2016-07" db="EMBL/GenBank/DDBJ databases">
        <title>Phaeobacter portensis sp. nov., a tropodithietic acid producing bacterium isolated from a German harbor.</title>
        <authorList>
            <person name="Freese H.M."/>
            <person name="Bunk B."/>
            <person name="Breider S."/>
            <person name="Brinkhoff T."/>
        </authorList>
    </citation>
    <scope>NUCLEOTIDE SEQUENCE [LARGE SCALE GENOMIC DNA]</scope>
    <source>
        <strain evidence="10">P97</strain>
    </source>
</reference>
<dbReference type="InterPro" id="IPR005017">
    <property type="entry name" value="OMPP1/FadL/TodX"/>
</dbReference>
<dbReference type="KEGG" id="php:PhaeoP97_01457"/>
<organism evidence="9 10">
    <name type="scientific">Phaeobacter porticola</name>
    <dbReference type="NCBI Taxonomy" id="1844006"/>
    <lineage>
        <taxon>Bacteria</taxon>
        <taxon>Pseudomonadati</taxon>
        <taxon>Pseudomonadota</taxon>
        <taxon>Alphaproteobacteria</taxon>
        <taxon>Rhodobacterales</taxon>
        <taxon>Roseobacteraceae</taxon>
        <taxon>Phaeobacter</taxon>
    </lineage>
</organism>
<evidence type="ECO:0000256" key="2">
    <source>
        <dbReference type="ARBA" id="ARBA00008163"/>
    </source>
</evidence>
<dbReference type="GO" id="GO:0015483">
    <property type="term" value="F:long-chain fatty acid transporting porin activity"/>
    <property type="evidence" value="ECO:0007669"/>
    <property type="project" value="TreeGrafter"/>
</dbReference>
<dbReference type="Pfam" id="PF03349">
    <property type="entry name" value="Toluene_X"/>
    <property type="match status" value="1"/>
</dbReference>
<keyword evidence="5 8" id="KW-0732">Signal</keyword>
<evidence type="ECO:0000256" key="8">
    <source>
        <dbReference type="SAM" id="SignalP"/>
    </source>
</evidence>
<dbReference type="PANTHER" id="PTHR35093">
    <property type="entry name" value="OUTER MEMBRANE PROTEIN NMB0088-RELATED"/>
    <property type="match status" value="1"/>
</dbReference>
<protein>
    <submittedName>
        <fullName evidence="9">Long-chain fatty acid transport protein</fullName>
    </submittedName>
</protein>
<comment type="subcellular location">
    <subcellularLocation>
        <location evidence="1">Cell outer membrane</location>
        <topology evidence="1">Multi-pass membrane protein</topology>
    </subcellularLocation>
</comment>
<dbReference type="SUPFAM" id="SSF56935">
    <property type="entry name" value="Porins"/>
    <property type="match status" value="1"/>
</dbReference>
<proteinExistence type="inferred from homology"/>
<dbReference type="Gene3D" id="2.40.160.60">
    <property type="entry name" value="Outer membrane protein transport protein (OMPP1/FadL/TodX)"/>
    <property type="match status" value="1"/>
</dbReference>
<evidence type="ECO:0000256" key="7">
    <source>
        <dbReference type="ARBA" id="ARBA00023237"/>
    </source>
</evidence>
<dbReference type="OrthoDB" id="6679728at2"/>
<feature type="chain" id="PRO_5012205236" evidence="8">
    <location>
        <begin position="21"/>
        <end position="381"/>
    </location>
</feature>
<evidence type="ECO:0000256" key="6">
    <source>
        <dbReference type="ARBA" id="ARBA00023136"/>
    </source>
</evidence>
<evidence type="ECO:0000256" key="5">
    <source>
        <dbReference type="ARBA" id="ARBA00022729"/>
    </source>
</evidence>
<evidence type="ECO:0000256" key="4">
    <source>
        <dbReference type="ARBA" id="ARBA00022692"/>
    </source>
</evidence>
<evidence type="ECO:0000256" key="1">
    <source>
        <dbReference type="ARBA" id="ARBA00004571"/>
    </source>
</evidence>
<dbReference type="RefSeq" id="WP_072504500.1">
    <property type="nucleotide sequence ID" value="NZ_CP016364.1"/>
</dbReference>
<dbReference type="EMBL" id="CP016364">
    <property type="protein sequence ID" value="APG46878.1"/>
    <property type="molecule type" value="Genomic_DNA"/>
</dbReference>
<keyword evidence="7" id="KW-0998">Cell outer membrane</keyword>
<name>A0A1L3I437_9RHOB</name>